<feature type="transmembrane region" description="Helical" evidence="5">
    <location>
        <begin position="380"/>
        <end position="398"/>
    </location>
</feature>
<dbReference type="Gene3D" id="1.20.1250.20">
    <property type="entry name" value="MFS general substrate transporter like domains"/>
    <property type="match status" value="1"/>
</dbReference>
<evidence type="ECO:0000256" key="4">
    <source>
        <dbReference type="ARBA" id="ARBA00023136"/>
    </source>
</evidence>
<evidence type="ECO:0000256" key="5">
    <source>
        <dbReference type="SAM" id="Phobius"/>
    </source>
</evidence>
<feature type="transmembrane region" description="Helical" evidence="5">
    <location>
        <begin position="62"/>
        <end position="86"/>
    </location>
</feature>
<feature type="transmembrane region" description="Helical" evidence="5">
    <location>
        <begin position="441"/>
        <end position="459"/>
    </location>
</feature>
<dbReference type="AlphaFoldDB" id="A0A8H6RDN1"/>
<feature type="transmembrane region" description="Helical" evidence="5">
    <location>
        <begin position="186"/>
        <end position="208"/>
    </location>
</feature>
<dbReference type="GO" id="GO:0015244">
    <property type="term" value="F:fluconazole transmembrane transporter activity"/>
    <property type="evidence" value="ECO:0007669"/>
    <property type="project" value="TreeGrafter"/>
</dbReference>
<feature type="transmembrane region" description="Helical" evidence="5">
    <location>
        <begin position="298"/>
        <end position="317"/>
    </location>
</feature>
<feature type="transmembrane region" description="Helical" evidence="5">
    <location>
        <begin position="220"/>
        <end position="240"/>
    </location>
</feature>
<evidence type="ECO:0000256" key="2">
    <source>
        <dbReference type="ARBA" id="ARBA00022692"/>
    </source>
</evidence>
<keyword evidence="3 5" id="KW-1133">Transmembrane helix</keyword>
<feature type="transmembrane region" description="Helical" evidence="5">
    <location>
        <begin position="471"/>
        <end position="492"/>
    </location>
</feature>
<evidence type="ECO:0000256" key="3">
    <source>
        <dbReference type="ARBA" id="ARBA00022989"/>
    </source>
</evidence>
<dbReference type="GO" id="GO:1990961">
    <property type="term" value="P:xenobiotic detoxification by transmembrane export across the plasma membrane"/>
    <property type="evidence" value="ECO:0007669"/>
    <property type="project" value="TreeGrafter"/>
</dbReference>
<keyword evidence="8" id="KW-1185">Reference proteome</keyword>
<feature type="transmembrane region" description="Helical" evidence="5">
    <location>
        <begin position="404"/>
        <end position="429"/>
    </location>
</feature>
<accession>A0A8H6RDN1</accession>
<name>A0A8H6RDN1_9PEZI</name>
<dbReference type="PROSITE" id="PS50850">
    <property type="entry name" value="MFS"/>
    <property type="match status" value="1"/>
</dbReference>
<dbReference type="Proteomes" id="UP000660729">
    <property type="component" value="Unassembled WGS sequence"/>
</dbReference>
<keyword evidence="2 5" id="KW-0812">Transmembrane</keyword>
<evidence type="ECO:0000313" key="8">
    <source>
        <dbReference type="Proteomes" id="UP000660729"/>
    </source>
</evidence>
<dbReference type="GO" id="GO:0005886">
    <property type="term" value="C:plasma membrane"/>
    <property type="evidence" value="ECO:0007669"/>
    <property type="project" value="TreeGrafter"/>
</dbReference>
<dbReference type="OrthoDB" id="3357846at2759"/>
<protein>
    <submittedName>
        <fullName evidence="7">Caffeine resistance protein 5</fullName>
    </submittedName>
</protein>
<feature type="domain" description="Major facilitator superfamily (MFS) profile" evidence="6">
    <location>
        <begin position="64"/>
        <end position="504"/>
    </location>
</feature>
<evidence type="ECO:0000259" key="6">
    <source>
        <dbReference type="PROSITE" id="PS50850"/>
    </source>
</evidence>
<comment type="subcellular location">
    <subcellularLocation>
        <location evidence="1">Membrane</location>
        <topology evidence="1">Multi-pass membrane protein</topology>
    </subcellularLocation>
</comment>
<keyword evidence="4 5" id="KW-0472">Membrane</keyword>
<organism evidence="7 8">
    <name type="scientific">Pseudocercospora fuligena</name>
    <dbReference type="NCBI Taxonomy" id="685502"/>
    <lineage>
        <taxon>Eukaryota</taxon>
        <taxon>Fungi</taxon>
        <taxon>Dikarya</taxon>
        <taxon>Ascomycota</taxon>
        <taxon>Pezizomycotina</taxon>
        <taxon>Dothideomycetes</taxon>
        <taxon>Dothideomycetidae</taxon>
        <taxon>Mycosphaerellales</taxon>
        <taxon>Mycosphaerellaceae</taxon>
        <taxon>Pseudocercospora</taxon>
    </lineage>
</organism>
<reference evidence="7" key="1">
    <citation type="submission" date="2020-04" db="EMBL/GenBank/DDBJ databases">
        <title>Draft genome resource of the tomato pathogen Pseudocercospora fuligena.</title>
        <authorList>
            <person name="Zaccaron A."/>
        </authorList>
    </citation>
    <scope>NUCLEOTIDE SEQUENCE</scope>
    <source>
        <strain evidence="7">PF001</strain>
    </source>
</reference>
<proteinExistence type="predicted"/>
<gene>
    <name evidence="7" type="ORF">HII31_09969</name>
</gene>
<feature type="transmembrane region" description="Helical" evidence="5">
    <location>
        <begin position="337"/>
        <end position="359"/>
    </location>
</feature>
<comment type="caution">
    <text evidence="7">The sequence shown here is derived from an EMBL/GenBank/DDBJ whole genome shotgun (WGS) entry which is preliminary data.</text>
</comment>
<dbReference type="PANTHER" id="PTHR23502:SF23">
    <property type="entry name" value="FLUCONAZOLE RESISTANCE PROTEIN 1"/>
    <property type="match status" value="1"/>
</dbReference>
<evidence type="ECO:0000313" key="7">
    <source>
        <dbReference type="EMBL" id="KAF7188717.1"/>
    </source>
</evidence>
<feature type="transmembrane region" description="Helical" evidence="5">
    <location>
        <begin position="130"/>
        <end position="150"/>
    </location>
</feature>
<dbReference type="InterPro" id="IPR020846">
    <property type="entry name" value="MFS_dom"/>
</dbReference>
<feature type="transmembrane region" description="Helical" evidence="5">
    <location>
        <begin position="98"/>
        <end position="118"/>
    </location>
</feature>
<dbReference type="InterPro" id="IPR011701">
    <property type="entry name" value="MFS"/>
</dbReference>
<feature type="non-terminal residue" evidence="7">
    <location>
        <position position="504"/>
    </location>
</feature>
<dbReference type="SUPFAM" id="SSF103473">
    <property type="entry name" value="MFS general substrate transporter"/>
    <property type="match status" value="1"/>
</dbReference>
<sequence length="504" mass="54898">RLLRYREEEEDIQIPEHFFLPTPESFADETLPPSTDDLEKGEANSVVPPIAQRARDDEKDKMFVSSLLMVYTVTCYIGSSLYAASAKDITGIFGVSDVVSALGLSLYVLGYGVAPLLFGPLSEIPTIVRVPIFSVTYIILVLLSLAAALVNVFAGLLVLRFLLDFFAAPALANAGASYGDFFSARAMPYVICFWGGGATISSALGPLMAGFAVQAEGWRWSSWILFWFSAPVLILVLLFLPETSPDTILLRRARRLRALTGRTDLRSASEIKQAKMSPIQVAYDALIKPWQINFLDPAVLFSTIYTALTYGLYYSFFESFPLVYQGIYGFDLGQLGLTFLSLLIGLLVGVHIYCGYFYFIGDPAMSKMDSVPPEARLPPGLGGSIVIPIGLFLFAWTARISIHWSVSLIGAGISLCGLFIIVQCMLCYLPFTYPYYSGSLFAANGFARSTFAAGAILFANPLFKRLGIGGGVSLLAGLAVLCIGGMFGIYHFGATLRKRSRFAA</sequence>
<dbReference type="InterPro" id="IPR036259">
    <property type="entry name" value="MFS_trans_sf"/>
</dbReference>
<dbReference type="EMBL" id="JABCIY010000205">
    <property type="protein sequence ID" value="KAF7188717.1"/>
    <property type="molecule type" value="Genomic_DNA"/>
</dbReference>
<dbReference type="Pfam" id="PF07690">
    <property type="entry name" value="MFS_1"/>
    <property type="match status" value="1"/>
</dbReference>
<evidence type="ECO:0000256" key="1">
    <source>
        <dbReference type="ARBA" id="ARBA00004141"/>
    </source>
</evidence>
<dbReference type="PANTHER" id="PTHR23502">
    <property type="entry name" value="MAJOR FACILITATOR SUPERFAMILY"/>
    <property type="match status" value="1"/>
</dbReference>